<evidence type="ECO:0000256" key="1">
    <source>
        <dbReference type="SAM" id="Phobius"/>
    </source>
</evidence>
<reference evidence="2 3" key="1">
    <citation type="submission" date="2024-07" db="EMBL/GenBank/DDBJ databases">
        <authorList>
            <person name="Akdeniz Z."/>
        </authorList>
    </citation>
    <scope>NUCLEOTIDE SEQUENCE [LARGE SCALE GENOMIC DNA]</scope>
</reference>
<proteinExistence type="predicted"/>
<protein>
    <submittedName>
        <fullName evidence="2">Uncharacterized protein</fullName>
    </submittedName>
</protein>
<gene>
    <name evidence="2" type="ORF">HINF_LOCUS10642</name>
</gene>
<sequence length="569" mass="64153">MMLFMLSLSELSRAEKKTMYNCFTTSADINLFADTLQITVTLTSTKSASCNIPHGVFVSLQIDSLGSYEPSAYVQDFAYDSPQQIRLACTDPVECAKLKAAESGTIVLETKTHATFVPAGSIRVSKGLSSSCFHDNDSFVELYQGAVVLVLYPTFTCKDSIASDNLGQLKLNALSKVKMYITYTDDSISIHDQLALTIEQDLFVPTVKVMASSTPVRIKLSNPTISKFFEQKMVNGVASKDMALFQANLEYLTTDATPLKKNAQVTVNFYKYMGITNAFSSMNLQLLNTGFLTSQTLGSFVNGANQLITDLGVTYYTFQYVFTTYDVSKTEQFRMRLFGFNRNYMFFDESSFQNTCEVNFPGQKCGLLLEKLHQIPISQLQAYLNYEFYKDEQFVTNYTIKIGNIYGSCFSTGELDYDYKTQLLKISFDQNMLSKSCALTKNDAVVVKIMLGNNSQVLKTLNVDFVPGTQKYEVSGFDLELQPHIHVQFFKDNRITDAIALQTYTVKFNNALINKEITTVLYILAANLVFVILYLTWFFFLSPKLKECHANTHIVKTFIVFSDMENQDL</sequence>
<evidence type="ECO:0000313" key="2">
    <source>
        <dbReference type="EMBL" id="CAL5988990.1"/>
    </source>
</evidence>
<evidence type="ECO:0000313" key="3">
    <source>
        <dbReference type="Proteomes" id="UP001642409"/>
    </source>
</evidence>
<organism evidence="2 3">
    <name type="scientific">Hexamita inflata</name>
    <dbReference type="NCBI Taxonomy" id="28002"/>
    <lineage>
        <taxon>Eukaryota</taxon>
        <taxon>Metamonada</taxon>
        <taxon>Diplomonadida</taxon>
        <taxon>Hexamitidae</taxon>
        <taxon>Hexamitinae</taxon>
        <taxon>Hexamita</taxon>
    </lineage>
</organism>
<keyword evidence="3" id="KW-1185">Reference proteome</keyword>
<name>A0ABP1H8R4_9EUKA</name>
<dbReference type="Proteomes" id="UP001642409">
    <property type="component" value="Unassembled WGS sequence"/>
</dbReference>
<comment type="caution">
    <text evidence="2">The sequence shown here is derived from an EMBL/GenBank/DDBJ whole genome shotgun (WGS) entry which is preliminary data.</text>
</comment>
<keyword evidence="1" id="KW-0472">Membrane</keyword>
<feature type="transmembrane region" description="Helical" evidence="1">
    <location>
        <begin position="520"/>
        <end position="541"/>
    </location>
</feature>
<keyword evidence="1" id="KW-0812">Transmembrane</keyword>
<accession>A0ABP1H8R4</accession>
<dbReference type="EMBL" id="CAXDID020000023">
    <property type="protein sequence ID" value="CAL5988990.1"/>
    <property type="molecule type" value="Genomic_DNA"/>
</dbReference>
<keyword evidence="1" id="KW-1133">Transmembrane helix</keyword>